<dbReference type="InterPro" id="IPR040758">
    <property type="entry name" value="PrmC_N"/>
</dbReference>
<dbReference type="EMBL" id="JJMP01000001">
    <property type="protein sequence ID" value="RYC52910.1"/>
    <property type="molecule type" value="Genomic_DNA"/>
</dbReference>
<dbReference type="RefSeq" id="WP_165357216.1">
    <property type="nucleotide sequence ID" value="NZ_ML142907.1"/>
</dbReference>
<evidence type="ECO:0000256" key="2">
    <source>
        <dbReference type="ARBA" id="ARBA00022679"/>
    </source>
</evidence>
<dbReference type="Pfam" id="PF17827">
    <property type="entry name" value="PrmC_N"/>
    <property type="match status" value="1"/>
</dbReference>
<evidence type="ECO:0000256" key="3">
    <source>
        <dbReference type="ARBA" id="ARBA00022691"/>
    </source>
</evidence>
<dbReference type="Gene3D" id="3.40.50.150">
    <property type="entry name" value="Vaccinia Virus protein VP39"/>
    <property type="match status" value="1"/>
</dbReference>
<dbReference type="Proteomes" id="UP000290261">
    <property type="component" value="Unassembled WGS sequence"/>
</dbReference>
<dbReference type="NCBIfam" id="TIGR03534">
    <property type="entry name" value="RF_mod_PrmC"/>
    <property type="match status" value="1"/>
</dbReference>
<comment type="function">
    <text evidence="5">Methylates the class 1 translation termination release factors RF1/PrfA and RF2/PrfB on the glutamine residue of the universally conserved GGQ motif.</text>
</comment>
<accession>A0A444VQJ7</accession>
<dbReference type="SUPFAM" id="SSF53335">
    <property type="entry name" value="S-adenosyl-L-methionine-dependent methyltransferases"/>
    <property type="match status" value="1"/>
</dbReference>
<comment type="caution">
    <text evidence="8">The sequence shown here is derived from an EMBL/GenBank/DDBJ whole genome shotgun (WGS) entry which is preliminary data.</text>
</comment>
<dbReference type="PANTHER" id="PTHR18895:SF74">
    <property type="entry name" value="MTRF1L RELEASE FACTOR GLUTAMINE METHYLTRANSFERASE"/>
    <property type="match status" value="1"/>
</dbReference>
<dbReference type="PROSITE" id="PS00092">
    <property type="entry name" value="N6_MTASE"/>
    <property type="match status" value="1"/>
</dbReference>
<dbReference type="HAMAP" id="MF_02126">
    <property type="entry name" value="RF_methyltr_PrmC"/>
    <property type="match status" value="1"/>
</dbReference>
<dbReference type="InterPro" id="IPR050320">
    <property type="entry name" value="N5-glutamine_MTase"/>
</dbReference>
<feature type="domain" description="Release factor glutamine methyltransferase N-terminal" evidence="7">
    <location>
        <begin position="20"/>
        <end position="76"/>
    </location>
</feature>
<evidence type="ECO:0000313" key="9">
    <source>
        <dbReference type="Proteomes" id="UP000290261"/>
    </source>
</evidence>
<dbReference type="InterPro" id="IPR007848">
    <property type="entry name" value="Small_mtfrase_dom"/>
</dbReference>
<comment type="caution">
    <text evidence="5">Lacks conserved residue(s) required for the propagation of feature annotation.</text>
</comment>
<dbReference type="PANTHER" id="PTHR18895">
    <property type="entry name" value="HEMK METHYLTRANSFERASE"/>
    <property type="match status" value="1"/>
</dbReference>
<protein>
    <recommendedName>
        <fullName evidence="5">Release factor glutamine methyltransferase</fullName>
        <shortName evidence="5">RF MTase</shortName>
        <ecNumber evidence="5">2.1.1.297</ecNumber>
    </recommendedName>
    <alternativeName>
        <fullName evidence="5">N5-glutamine methyltransferase PrmC</fullName>
    </alternativeName>
    <alternativeName>
        <fullName evidence="5">Protein-(glutamine-N5) MTase PrmC</fullName>
    </alternativeName>
    <alternativeName>
        <fullName evidence="5">Protein-glutamine N-methyltransferase PrmC</fullName>
    </alternativeName>
</protein>
<dbReference type="InterPro" id="IPR029063">
    <property type="entry name" value="SAM-dependent_MTases_sf"/>
</dbReference>
<dbReference type="CDD" id="cd02440">
    <property type="entry name" value="AdoMet_MTases"/>
    <property type="match status" value="1"/>
</dbReference>
<evidence type="ECO:0000256" key="5">
    <source>
        <dbReference type="HAMAP-Rule" id="MF_02126"/>
    </source>
</evidence>
<dbReference type="InterPro" id="IPR019874">
    <property type="entry name" value="RF_methyltr_PrmC"/>
</dbReference>
<keyword evidence="1 5" id="KW-0489">Methyltransferase</keyword>
<evidence type="ECO:0000259" key="7">
    <source>
        <dbReference type="Pfam" id="PF17827"/>
    </source>
</evidence>
<keyword evidence="3 5" id="KW-0949">S-adenosyl-L-methionine</keyword>
<reference evidence="8 9" key="1">
    <citation type="submission" date="2014-04" db="EMBL/GenBank/DDBJ databases">
        <title>Whole genome of Muricauda olearia.</title>
        <authorList>
            <person name="Zhang X.-H."/>
            <person name="Tang K."/>
        </authorList>
    </citation>
    <scope>NUCLEOTIDE SEQUENCE [LARGE SCALE GENOMIC DNA]</scope>
    <source>
        <strain evidence="8 9">Th120</strain>
    </source>
</reference>
<dbReference type="GO" id="GO:0102559">
    <property type="term" value="F:peptide chain release factor N(5)-glutamine methyltransferase activity"/>
    <property type="evidence" value="ECO:0007669"/>
    <property type="project" value="UniProtKB-EC"/>
</dbReference>
<feature type="binding site" evidence="5">
    <location>
        <begin position="203"/>
        <end position="206"/>
    </location>
    <ligand>
        <name>substrate</name>
    </ligand>
</feature>
<feature type="binding site" evidence="5">
    <location>
        <position position="159"/>
    </location>
    <ligand>
        <name>S-adenosyl-L-methionine</name>
        <dbReference type="ChEBI" id="CHEBI:59789"/>
    </ligand>
</feature>
<comment type="similarity">
    <text evidence="5">Belongs to the protein N5-glutamine methyltransferase family. PrmC subfamily.</text>
</comment>
<evidence type="ECO:0000313" key="8">
    <source>
        <dbReference type="EMBL" id="RYC52910.1"/>
    </source>
</evidence>
<gene>
    <name evidence="5" type="primary">prmC</name>
    <name evidence="8" type="ORF">DN53_01425</name>
</gene>
<keyword evidence="2 5" id="KW-0808">Transferase</keyword>
<dbReference type="InterPro" id="IPR004556">
    <property type="entry name" value="HemK-like"/>
</dbReference>
<evidence type="ECO:0000256" key="4">
    <source>
        <dbReference type="ARBA" id="ARBA00048391"/>
    </source>
</evidence>
<feature type="binding site" evidence="5">
    <location>
        <position position="203"/>
    </location>
    <ligand>
        <name>S-adenosyl-L-methionine</name>
        <dbReference type="ChEBI" id="CHEBI:59789"/>
    </ligand>
</feature>
<name>A0A444VQJ7_9FLAO</name>
<comment type="catalytic activity">
    <reaction evidence="4 5">
        <text>L-glutaminyl-[peptide chain release factor] + S-adenosyl-L-methionine = N(5)-methyl-L-glutaminyl-[peptide chain release factor] + S-adenosyl-L-homocysteine + H(+)</text>
        <dbReference type="Rhea" id="RHEA:42896"/>
        <dbReference type="Rhea" id="RHEA-COMP:10271"/>
        <dbReference type="Rhea" id="RHEA-COMP:10272"/>
        <dbReference type="ChEBI" id="CHEBI:15378"/>
        <dbReference type="ChEBI" id="CHEBI:30011"/>
        <dbReference type="ChEBI" id="CHEBI:57856"/>
        <dbReference type="ChEBI" id="CHEBI:59789"/>
        <dbReference type="ChEBI" id="CHEBI:61891"/>
        <dbReference type="EC" id="2.1.1.297"/>
    </reaction>
</comment>
<evidence type="ECO:0000259" key="6">
    <source>
        <dbReference type="Pfam" id="PF05175"/>
    </source>
</evidence>
<feature type="domain" description="Methyltransferase small" evidence="6">
    <location>
        <begin position="130"/>
        <end position="213"/>
    </location>
</feature>
<dbReference type="EC" id="2.1.1.297" evidence="5"/>
<dbReference type="NCBIfam" id="TIGR00536">
    <property type="entry name" value="hemK_fam"/>
    <property type="match status" value="1"/>
</dbReference>
<dbReference type="Gene3D" id="1.10.8.10">
    <property type="entry name" value="DNA helicase RuvA subunit, C-terminal domain"/>
    <property type="match status" value="1"/>
</dbReference>
<dbReference type="Pfam" id="PF05175">
    <property type="entry name" value="MTS"/>
    <property type="match status" value="1"/>
</dbReference>
<feature type="binding site" evidence="5">
    <location>
        <begin position="136"/>
        <end position="140"/>
    </location>
    <ligand>
        <name>S-adenosyl-L-methionine</name>
        <dbReference type="ChEBI" id="CHEBI:59789"/>
    </ligand>
</feature>
<dbReference type="AlphaFoldDB" id="A0A444VQJ7"/>
<organism evidence="8 9">
    <name type="scientific">Flagellimonas olearia</name>
    <dbReference type="NCBI Taxonomy" id="552546"/>
    <lineage>
        <taxon>Bacteria</taxon>
        <taxon>Pseudomonadati</taxon>
        <taxon>Bacteroidota</taxon>
        <taxon>Flavobacteriia</taxon>
        <taxon>Flavobacteriales</taxon>
        <taxon>Flavobacteriaceae</taxon>
        <taxon>Flagellimonas</taxon>
    </lineage>
</organism>
<dbReference type="InterPro" id="IPR002052">
    <property type="entry name" value="DNA_methylase_N6_adenine_CS"/>
</dbReference>
<proteinExistence type="inferred from homology"/>
<evidence type="ECO:0000256" key="1">
    <source>
        <dbReference type="ARBA" id="ARBA00022603"/>
    </source>
</evidence>
<sequence length="299" mass="34350">MLLQEIKTIFHKELDGVYPKEEVDAFFYRCIEHYLGLERFVLVVRPNTTVTKEEEEPLFEALTQLKQERPLQYILGTAHFMGMEFAVNEDVLIPRPETEELVQWIMDDVESQISYIRNQKSEIGQGTSEIRILDIGTGSGCIAIALAKYIPTAKVYALDISEKALDVARKNAEANSVDVTFLKQSILDPRLDLELDFDIIVSNPPYVRELEKKEIKKNVADHEPHLALFVPDEDPLLFYRAIAYFANRRLTKNGSLYLEINQYLGAETQSLLKAHNFSEIELRKDIFGNDRMIKANPNP</sequence>
<keyword evidence="9" id="KW-1185">Reference proteome</keyword>
<dbReference type="GO" id="GO:0032259">
    <property type="term" value="P:methylation"/>
    <property type="evidence" value="ECO:0007669"/>
    <property type="project" value="UniProtKB-KW"/>
</dbReference>
<dbReference type="GO" id="GO:0003676">
    <property type="term" value="F:nucleic acid binding"/>
    <property type="evidence" value="ECO:0007669"/>
    <property type="project" value="InterPro"/>
</dbReference>